<accession>A0ABD1TQW6</accession>
<proteinExistence type="predicted"/>
<evidence type="ECO:0000313" key="2">
    <source>
        <dbReference type="Proteomes" id="UP001604277"/>
    </source>
</evidence>
<sequence>MSWKEGLDKKNDELGILNAKVESQDLALTKMSAKVEALQKDLENFRDSDEGKQIFEDGKQTGGTELLELIKDELPDINFDFLYEEGQRQKLIPLVAFLQPVVACASSQDHFHYPLHLEPLVEVRSDIALLLAKSE</sequence>
<keyword evidence="2" id="KW-1185">Reference proteome</keyword>
<dbReference type="Proteomes" id="UP001604277">
    <property type="component" value="Unassembled WGS sequence"/>
</dbReference>
<dbReference type="AlphaFoldDB" id="A0ABD1TQW6"/>
<reference evidence="2" key="1">
    <citation type="submission" date="2024-07" db="EMBL/GenBank/DDBJ databases">
        <title>Two chromosome-level genome assemblies of Korean endemic species Abeliophyllum distichum and Forsythia ovata (Oleaceae).</title>
        <authorList>
            <person name="Jang H."/>
        </authorList>
    </citation>
    <scope>NUCLEOTIDE SEQUENCE [LARGE SCALE GENOMIC DNA]</scope>
</reference>
<gene>
    <name evidence="1" type="ORF">Fot_29075</name>
</gene>
<comment type="caution">
    <text evidence="1">The sequence shown here is derived from an EMBL/GenBank/DDBJ whole genome shotgun (WGS) entry which is preliminary data.</text>
</comment>
<name>A0ABD1TQW6_9LAMI</name>
<organism evidence="1 2">
    <name type="scientific">Forsythia ovata</name>
    <dbReference type="NCBI Taxonomy" id="205694"/>
    <lineage>
        <taxon>Eukaryota</taxon>
        <taxon>Viridiplantae</taxon>
        <taxon>Streptophyta</taxon>
        <taxon>Embryophyta</taxon>
        <taxon>Tracheophyta</taxon>
        <taxon>Spermatophyta</taxon>
        <taxon>Magnoliopsida</taxon>
        <taxon>eudicotyledons</taxon>
        <taxon>Gunneridae</taxon>
        <taxon>Pentapetalae</taxon>
        <taxon>asterids</taxon>
        <taxon>lamiids</taxon>
        <taxon>Lamiales</taxon>
        <taxon>Oleaceae</taxon>
        <taxon>Forsythieae</taxon>
        <taxon>Forsythia</taxon>
    </lineage>
</organism>
<dbReference type="EMBL" id="JBFOLJ010000008">
    <property type="protein sequence ID" value="KAL2515104.1"/>
    <property type="molecule type" value="Genomic_DNA"/>
</dbReference>
<protein>
    <submittedName>
        <fullName evidence="1">Uncharacterized protein</fullName>
    </submittedName>
</protein>
<evidence type="ECO:0000313" key="1">
    <source>
        <dbReference type="EMBL" id="KAL2515104.1"/>
    </source>
</evidence>